<dbReference type="EMBL" id="CP036281">
    <property type="protein sequence ID" value="QDU82740.1"/>
    <property type="molecule type" value="Genomic_DNA"/>
</dbReference>
<organism evidence="1 2">
    <name type="scientific">Polystyrenella longa</name>
    <dbReference type="NCBI Taxonomy" id="2528007"/>
    <lineage>
        <taxon>Bacteria</taxon>
        <taxon>Pseudomonadati</taxon>
        <taxon>Planctomycetota</taxon>
        <taxon>Planctomycetia</taxon>
        <taxon>Planctomycetales</taxon>
        <taxon>Planctomycetaceae</taxon>
        <taxon>Polystyrenella</taxon>
    </lineage>
</organism>
<protein>
    <submittedName>
        <fullName evidence="1">Uncharacterized protein</fullName>
    </submittedName>
</protein>
<evidence type="ECO:0000313" key="2">
    <source>
        <dbReference type="Proteomes" id="UP000317178"/>
    </source>
</evidence>
<gene>
    <name evidence="1" type="ORF">Pla110_45020</name>
</gene>
<accession>A0A518CU28</accession>
<evidence type="ECO:0000313" key="1">
    <source>
        <dbReference type="EMBL" id="QDU82740.1"/>
    </source>
</evidence>
<name>A0A518CU28_9PLAN</name>
<sequence>MDGSEGLISEPYRTSTEFDIANLERQRPQRKLPNATTISFNEKIAYKTNDLDGLIDSWDRTSQSGSQSDVEIRYDSSQIPLSYDEVENKEALTRGLFEFYRGESVAIEFLLPRLLELWEQPEHYEVIKLNGRTSFSLKKQRFRAPYLIKSYSTHNPQGLLLIIDCENDIEKQELRFNLESYTFSLRTKSQ</sequence>
<proteinExistence type="predicted"/>
<reference evidence="1 2" key="1">
    <citation type="submission" date="2019-02" db="EMBL/GenBank/DDBJ databases">
        <title>Deep-cultivation of Planctomycetes and their phenomic and genomic characterization uncovers novel biology.</title>
        <authorList>
            <person name="Wiegand S."/>
            <person name="Jogler M."/>
            <person name="Boedeker C."/>
            <person name="Pinto D."/>
            <person name="Vollmers J."/>
            <person name="Rivas-Marin E."/>
            <person name="Kohn T."/>
            <person name="Peeters S.H."/>
            <person name="Heuer A."/>
            <person name="Rast P."/>
            <person name="Oberbeckmann S."/>
            <person name="Bunk B."/>
            <person name="Jeske O."/>
            <person name="Meyerdierks A."/>
            <person name="Storesund J.E."/>
            <person name="Kallscheuer N."/>
            <person name="Luecker S."/>
            <person name="Lage O.M."/>
            <person name="Pohl T."/>
            <person name="Merkel B.J."/>
            <person name="Hornburger P."/>
            <person name="Mueller R.-W."/>
            <person name="Bruemmer F."/>
            <person name="Labrenz M."/>
            <person name="Spormann A.M."/>
            <person name="Op den Camp H."/>
            <person name="Overmann J."/>
            <person name="Amann R."/>
            <person name="Jetten M.S.M."/>
            <person name="Mascher T."/>
            <person name="Medema M.H."/>
            <person name="Devos D.P."/>
            <person name="Kaster A.-K."/>
            <person name="Ovreas L."/>
            <person name="Rohde M."/>
            <person name="Galperin M.Y."/>
            <person name="Jogler C."/>
        </authorList>
    </citation>
    <scope>NUCLEOTIDE SEQUENCE [LARGE SCALE GENOMIC DNA]</scope>
    <source>
        <strain evidence="1 2">Pla110</strain>
    </source>
</reference>
<dbReference type="Proteomes" id="UP000317178">
    <property type="component" value="Chromosome"/>
</dbReference>
<dbReference type="AlphaFoldDB" id="A0A518CU28"/>
<dbReference type="KEGG" id="plon:Pla110_45020"/>
<keyword evidence="2" id="KW-1185">Reference proteome</keyword>